<reference evidence="3" key="1">
    <citation type="submission" date="2016-03" db="EMBL/GenBank/DDBJ databases">
        <title>Mechanisms controlling the formation of the plant cell surface in tip-growing cells are functionally conserved among land plants.</title>
        <authorList>
            <person name="Honkanen S."/>
            <person name="Jones V.A."/>
            <person name="Morieri G."/>
            <person name="Champion C."/>
            <person name="Hetherington A.J."/>
            <person name="Kelly S."/>
            <person name="Saint-Marcoux D."/>
            <person name="Proust H."/>
            <person name="Prescott H."/>
            <person name="Dolan L."/>
        </authorList>
    </citation>
    <scope>NUCLEOTIDE SEQUENCE [LARGE SCALE GENOMIC DNA]</scope>
    <source>
        <tissue evidence="3">Whole gametophyte</tissue>
    </source>
</reference>
<sequence length="497" mass="56927">MTTIIASSSGTPLVASVSDRNRGKVEDADLKLREEEKEEQLKVRKEVESLEDFPVGVLENVLGRLSIRSILRLRATSRVWKAIVEDVQLPTFAPWCIVSFPGPIERTPLMYDLAEKMWHYWSLPLFRTHEIVSCAESFLLLEDYELERAIITNPFSDGPLQEIPKIVSEEPSCEGSEPVVALGIYHNAGRVSALLVDKRMSPPSFKIIKHDPVWTEGYNGTLEVTEADKFVVYDSKTNEWESGYEFNPRLFLLCGHPVMHNGRLYYLKGGDNLRGEDTIYQLVVYDLALKKSNVVQSSMPGRFRFVFLFENRGRLMLFGALWASRNLDGAYPVQGEYPSVCVWLLEEETMNWIEVQRMPEDLLWEFVVTIFPYEACCAASGDYLCLLDKKQRSHLLMCNLKEKTWSIIPLGDSVGKHGLVDLVMFQPRINALDGGKRRYNQWSSSQKGSNSRSIEEHQSFGCEDYKLQLLLSEHVWYLDKAQHTNFEELAVPHNQNV</sequence>
<evidence type="ECO:0000259" key="2">
    <source>
        <dbReference type="PROSITE" id="PS50181"/>
    </source>
</evidence>
<dbReference type="PROSITE" id="PS50181">
    <property type="entry name" value="FBOX"/>
    <property type="match status" value="1"/>
</dbReference>
<evidence type="ECO:0000256" key="1">
    <source>
        <dbReference type="SAM" id="MobiDB-lite"/>
    </source>
</evidence>
<gene>
    <name evidence="3" type="ORF">AXG93_3833s1240</name>
</gene>
<dbReference type="SUPFAM" id="SSF117281">
    <property type="entry name" value="Kelch motif"/>
    <property type="match status" value="1"/>
</dbReference>
<dbReference type="InterPro" id="IPR050796">
    <property type="entry name" value="SCF_F-box_component"/>
</dbReference>
<proteinExistence type="predicted"/>
<feature type="compositionally biased region" description="Polar residues" evidence="1">
    <location>
        <begin position="1"/>
        <end position="11"/>
    </location>
</feature>
<keyword evidence="4" id="KW-1185">Reference proteome</keyword>
<name>A0A176VMQ6_MARPO</name>
<protein>
    <recommendedName>
        <fullName evidence="2">F-box domain-containing protein</fullName>
    </recommendedName>
</protein>
<dbReference type="EMBL" id="LVLJ01003509">
    <property type="protein sequence ID" value="OAE21245.1"/>
    <property type="molecule type" value="Genomic_DNA"/>
</dbReference>
<feature type="region of interest" description="Disordered" evidence="1">
    <location>
        <begin position="1"/>
        <end position="24"/>
    </location>
</feature>
<dbReference type="InterPro" id="IPR001810">
    <property type="entry name" value="F-box_dom"/>
</dbReference>
<dbReference type="AlphaFoldDB" id="A0A176VMQ6"/>
<organism evidence="3 4">
    <name type="scientific">Marchantia polymorpha subsp. ruderalis</name>
    <dbReference type="NCBI Taxonomy" id="1480154"/>
    <lineage>
        <taxon>Eukaryota</taxon>
        <taxon>Viridiplantae</taxon>
        <taxon>Streptophyta</taxon>
        <taxon>Embryophyta</taxon>
        <taxon>Marchantiophyta</taxon>
        <taxon>Marchantiopsida</taxon>
        <taxon>Marchantiidae</taxon>
        <taxon>Marchantiales</taxon>
        <taxon>Marchantiaceae</taxon>
        <taxon>Marchantia</taxon>
    </lineage>
</organism>
<feature type="domain" description="F-box" evidence="2">
    <location>
        <begin position="47"/>
        <end position="95"/>
    </location>
</feature>
<dbReference type="InterPro" id="IPR036047">
    <property type="entry name" value="F-box-like_dom_sf"/>
</dbReference>
<dbReference type="InterPro" id="IPR015915">
    <property type="entry name" value="Kelch-typ_b-propeller"/>
</dbReference>
<dbReference type="PANTHER" id="PTHR31672">
    <property type="entry name" value="BNACNNG10540D PROTEIN"/>
    <property type="match status" value="1"/>
</dbReference>
<accession>A0A176VMQ6</accession>
<dbReference type="Gene3D" id="2.120.10.80">
    <property type="entry name" value="Kelch-type beta propeller"/>
    <property type="match status" value="1"/>
</dbReference>
<dbReference type="PANTHER" id="PTHR31672:SF2">
    <property type="entry name" value="F-BOX DOMAIN-CONTAINING PROTEIN"/>
    <property type="match status" value="1"/>
</dbReference>
<dbReference type="Pfam" id="PF00646">
    <property type="entry name" value="F-box"/>
    <property type="match status" value="1"/>
</dbReference>
<evidence type="ECO:0000313" key="4">
    <source>
        <dbReference type="Proteomes" id="UP000077202"/>
    </source>
</evidence>
<evidence type="ECO:0000313" key="3">
    <source>
        <dbReference type="EMBL" id="OAE21245.1"/>
    </source>
</evidence>
<comment type="caution">
    <text evidence="3">The sequence shown here is derived from an EMBL/GenBank/DDBJ whole genome shotgun (WGS) entry which is preliminary data.</text>
</comment>
<dbReference type="SUPFAM" id="SSF81383">
    <property type="entry name" value="F-box domain"/>
    <property type="match status" value="1"/>
</dbReference>
<dbReference type="Proteomes" id="UP000077202">
    <property type="component" value="Unassembled WGS sequence"/>
</dbReference>